<dbReference type="Pfam" id="PF04120">
    <property type="entry name" value="Iron_permease"/>
    <property type="match status" value="1"/>
</dbReference>
<comment type="caution">
    <text evidence="2">The sequence shown here is derived from an EMBL/GenBank/DDBJ whole genome shotgun (WGS) entry which is preliminary data.</text>
</comment>
<feature type="transmembrane region" description="Helical" evidence="1">
    <location>
        <begin position="20"/>
        <end position="39"/>
    </location>
</feature>
<dbReference type="RefSeq" id="WP_317974066.1">
    <property type="nucleotide sequence ID" value="NZ_BTFW01000001.1"/>
</dbReference>
<keyword evidence="1" id="KW-0812">Transmembrane</keyword>
<gene>
    <name evidence="2" type="ORF">NUTIK01_10350</name>
</gene>
<keyword evidence="1" id="KW-0472">Membrane</keyword>
<keyword evidence="1" id="KW-1133">Transmembrane helix</keyword>
<evidence type="ECO:0000313" key="3">
    <source>
        <dbReference type="Proteomes" id="UP001187221"/>
    </source>
</evidence>
<evidence type="ECO:0000256" key="1">
    <source>
        <dbReference type="SAM" id="Phobius"/>
    </source>
</evidence>
<dbReference type="EMBL" id="BTFW01000001">
    <property type="protein sequence ID" value="GMM60258.1"/>
    <property type="molecule type" value="Genomic_DNA"/>
</dbReference>
<keyword evidence="3" id="KW-1185">Reference proteome</keyword>
<evidence type="ECO:0000313" key="2">
    <source>
        <dbReference type="EMBL" id="GMM60258.1"/>
    </source>
</evidence>
<reference evidence="2 3" key="1">
    <citation type="submission" date="2023-06" db="EMBL/GenBank/DDBJ databases">
        <title>Draft genome sequence of Novosphingobium sp. strain IK01.</title>
        <authorList>
            <person name="Hatamoto M."/>
            <person name="Ikarashi T."/>
            <person name="Yamaguchi T."/>
        </authorList>
    </citation>
    <scope>NUCLEOTIDE SEQUENCE [LARGE SCALE GENOMIC DNA]</scope>
    <source>
        <strain evidence="2 3">IK01</strain>
    </source>
</reference>
<proteinExistence type="predicted"/>
<protein>
    <submittedName>
        <fullName evidence="2">Low affinity iron permease family protein</fullName>
    </submittedName>
</protein>
<name>A0ABQ6P4R3_9SPHN</name>
<accession>A0ABQ6P4R3</accession>
<organism evidence="2 3">
    <name type="scientific">Novosphingobium pituita</name>
    <dbReference type="NCBI Taxonomy" id="3056842"/>
    <lineage>
        <taxon>Bacteria</taxon>
        <taxon>Pseudomonadati</taxon>
        <taxon>Pseudomonadota</taxon>
        <taxon>Alphaproteobacteria</taxon>
        <taxon>Sphingomonadales</taxon>
        <taxon>Sphingomonadaceae</taxon>
        <taxon>Novosphingobium</taxon>
    </lineage>
</organism>
<dbReference type="InterPro" id="IPR007251">
    <property type="entry name" value="Iron_permease_Fet4"/>
</dbReference>
<feature type="transmembrane region" description="Helical" evidence="1">
    <location>
        <begin position="45"/>
        <end position="64"/>
    </location>
</feature>
<dbReference type="Proteomes" id="UP001187221">
    <property type="component" value="Unassembled WGS sequence"/>
</dbReference>
<sequence length="135" mass="14879">MDRLFTAFANRISAWAGQPASFALATVIILGWGISGPIFGWSDTWQLVINTGTTIVTFLMVFVIQNAQNRDAAAMQAKLDELIRALEGARGEFIGIEHLPDSQISQIRTDIEQETGFDAKQATVAISVKTLLRRR</sequence>